<name>A0A0I9S9H4_BACFG</name>
<dbReference type="Proteomes" id="UP000479773">
    <property type="component" value="Unassembled WGS sequence"/>
</dbReference>
<reference evidence="3" key="5">
    <citation type="submission" date="2022-12" db="EMBL/GenBank/DDBJ databases">
        <title>Development of a Multilocus Sequence Typing Scheme for Bacteroides fragilis Based on Whole Genome Sequencing Data and Clinical Application.</title>
        <authorList>
            <person name="Nielsen F.D."/>
            <person name="Justesen U.S."/>
        </authorList>
    </citation>
    <scope>NUCLEOTIDE SEQUENCE</scope>
    <source>
        <strain evidence="3">BF_BC_VIB_DK_2012_57</strain>
    </source>
</reference>
<sequence length="74" mass="8469">MKDQKRLLHKCLLEDIPAFVICGTDICSVQAMEAYYQIAVEKGCNSNFLEDLKLAIEDFKAFQCEEPEKVKIPD</sequence>
<reference evidence="4 6" key="4">
    <citation type="submission" date="2020-05" db="EMBL/GenBank/DDBJ databases">
        <title>FDA dAtabase for Regulatory Grade micrObial Sequences (FDA-ARGOS): Supporting development and validation of Infectious Disease Dx tests.</title>
        <authorList>
            <person name="Bojja K."/>
            <person name="Kessler A."/>
            <person name="Tallon L."/>
            <person name="Sadzewicz L."/>
            <person name="Zhao X."/>
            <person name="Vavikolanu K."/>
            <person name="Mehta A."/>
            <person name="Aluvathingal J."/>
            <person name="Nadendla S."/>
            <person name="Myers T."/>
            <person name="Yan Y."/>
            <person name="Sichtig H."/>
        </authorList>
    </citation>
    <scope>NUCLEOTIDE SEQUENCE [LARGE SCALE GENOMIC DNA]</scope>
    <source>
        <strain evidence="4 6">FDAARGOS_763</strain>
        <plasmid evidence="4 6">unnamed1</plasmid>
    </source>
</reference>
<evidence type="ECO:0000313" key="5">
    <source>
        <dbReference type="Proteomes" id="UP000479773"/>
    </source>
</evidence>
<dbReference type="RefSeq" id="WP_004295344.1">
    <property type="nucleotide sequence ID" value="NZ_CAXSXC010000036.1"/>
</dbReference>
<accession>A0A0I9S9H4</accession>
<organism evidence="2">
    <name type="scientific">Bacteroides fragilis</name>
    <dbReference type="NCBI Taxonomy" id="817"/>
    <lineage>
        <taxon>Bacteria</taxon>
        <taxon>Pseudomonadati</taxon>
        <taxon>Bacteroidota</taxon>
        <taxon>Bacteroidia</taxon>
        <taxon>Bacteroidales</taxon>
        <taxon>Bacteroidaceae</taxon>
        <taxon>Bacteroides</taxon>
    </lineage>
</organism>
<evidence type="ECO:0000313" key="4">
    <source>
        <dbReference type="EMBL" id="QKH82863.1"/>
    </source>
</evidence>
<dbReference type="EMBL" id="JAPUAV010000029">
    <property type="protein sequence ID" value="MCZ2574039.1"/>
    <property type="molecule type" value="Genomic_DNA"/>
</dbReference>
<gene>
    <name evidence="2" type="ORF">EE52_0211660</name>
    <name evidence="1" type="ORF">F3B44_23000</name>
    <name evidence="4" type="ORF">FOC69_00145</name>
    <name evidence="3" type="ORF">O1420_22000</name>
</gene>
<reference evidence="2" key="1">
    <citation type="book" date="2014" name="THE 24TH EUROPEAN CONGRESS OF CLINICAL MICROBIOLOGY AND INFECTIOUS DISEASES" publisher="ECCMID 2014" city="Barcelona, Spain">
        <title>Identification of resistance genes in three multidrug-resistant Bacteroides fragilis isolates by whole genome sequencing.</title>
        <editorList>
            <person name="Unknown"/>
            <person name="A."/>
        </editorList>
        <authorList>
            <person name="Sydenham T.V."/>
            <person name="Hasman H."/>
            <person name="Wang M."/>
            <person name="Soki J."/>
            <person name="Nagy E."/>
            <person name="Justesen U.S."/>
        </authorList>
    </citation>
    <scope>NUCLEOTIDE SEQUENCE</scope>
    <source>
        <strain evidence="2">DCMOUH0018B</strain>
    </source>
</reference>
<dbReference type="Proteomes" id="UP001078742">
    <property type="component" value="Unassembled WGS sequence"/>
</dbReference>
<dbReference type="EMBL" id="VWEQ01000039">
    <property type="protein sequence ID" value="KAA4747377.1"/>
    <property type="molecule type" value="Genomic_DNA"/>
</dbReference>
<protein>
    <submittedName>
        <fullName evidence="2">Uncharacterized protein</fullName>
    </submittedName>
</protein>
<dbReference type="PATRIC" id="fig|817.53.peg.2409"/>
<keyword evidence="4" id="KW-0614">Plasmid</keyword>
<evidence type="ECO:0000313" key="2">
    <source>
        <dbReference type="EMBL" id="KFX74577.1"/>
    </source>
</evidence>
<dbReference type="AlphaFoldDB" id="A0A0I9S9H4"/>
<evidence type="ECO:0000313" key="1">
    <source>
        <dbReference type="EMBL" id="KAA4747377.1"/>
    </source>
</evidence>
<dbReference type="Proteomes" id="UP000501467">
    <property type="component" value="Plasmid unnamed1"/>
</dbReference>
<evidence type="ECO:0000313" key="6">
    <source>
        <dbReference type="Proteomes" id="UP000501467"/>
    </source>
</evidence>
<dbReference type="EMBL" id="JMZZ02000142">
    <property type="protein sequence ID" value="KFX74577.1"/>
    <property type="molecule type" value="Genomic_DNA"/>
</dbReference>
<dbReference type="EMBL" id="CP054001">
    <property type="protein sequence ID" value="QKH82863.1"/>
    <property type="molecule type" value="Genomic_DNA"/>
</dbReference>
<evidence type="ECO:0000313" key="3">
    <source>
        <dbReference type="EMBL" id="MCZ2574039.1"/>
    </source>
</evidence>
<reference evidence="2" key="2">
    <citation type="submission" date="2014-07" db="EMBL/GenBank/DDBJ databases">
        <title>Genetics and epidemiology of antimicrobial resistance in B. fragilis group.</title>
        <authorList>
            <person name="Sydenham T.V."/>
            <person name="Hasman H."/>
            <person name="Kemp M."/>
            <person name="Justesen U.S."/>
        </authorList>
    </citation>
    <scope>NUCLEOTIDE SEQUENCE [LARGE SCALE GENOMIC DNA]</scope>
    <source>
        <strain evidence="2">DCMOUH0018B</strain>
    </source>
</reference>
<geneLocation type="plasmid" evidence="4 6">
    <name>unnamed1</name>
</geneLocation>
<dbReference type="GeneID" id="86894138"/>
<reference evidence="1 5" key="3">
    <citation type="journal article" date="2019" name="Nat. Med.">
        <title>A library of human gut bacterial isolates paired with longitudinal multiomics data enables mechanistic microbiome research.</title>
        <authorList>
            <person name="Poyet M."/>
            <person name="Groussin M."/>
            <person name="Gibbons S.M."/>
            <person name="Avila-Pacheco J."/>
            <person name="Jiang X."/>
            <person name="Kearney S.M."/>
            <person name="Perrotta A.R."/>
            <person name="Berdy B."/>
            <person name="Zhao S."/>
            <person name="Lieberman T.D."/>
            <person name="Swanson P.K."/>
            <person name="Smith M."/>
            <person name="Roesemann S."/>
            <person name="Alexander J.E."/>
            <person name="Rich S.A."/>
            <person name="Livny J."/>
            <person name="Vlamakis H."/>
            <person name="Clish C."/>
            <person name="Bullock K."/>
            <person name="Deik A."/>
            <person name="Scott J."/>
            <person name="Pierce K.A."/>
            <person name="Xavier R.J."/>
            <person name="Alm E.J."/>
        </authorList>
    </citation>
    <scope>NUCLEOTIDE SEQUENCE [LARGE SCALE GENOMIC DNA]</scope>
    <source>
        <strain evidence="1 5">BIOML-A106</strain>
    </source>
</reference>
<proteinExistence type="predicted"/>